<dbReference type="AlphaFoldDB" id="K1VL72"/>
<dbReference type="InterPro" id="IPR051710">
    <property type="entry name" value="Phosphatase_SH3-domain"/>
</dbReference>
<comment type="caution">
    <text evidence="2">The sequence shown here is derived from an EMBL/GenBank/DDBJ whole genome shotgun (WGS) entry which is preliminary data.</text>
</comment>
<dbReference type="OMA" id="ICAHAAP"/>
<dbReference type="OrthoDB" id="414418at2759"/>
<accession>K1VL72</accession>
<dbReference type="InterPro" id="IPR029033">
    <property type="entry name" value="His_PPase_superfam"/>
</dbReference>
<dbReference type="HOGENOM" id="CLU_042838_0_0_1"/>
<dbReference type="Proteomes" id="UP000006757">
    <property type="component" value="Unassembled WGS sequence"/>
</dbReference>
<proteinExistence type="predicted"/>
<dbReference type="EMBL" id="AMBO01000410">
    <property type="protein sequence ID" value="EKC97507.1"/>
    <property type="molecule type" value="Genomic_DNA"/>
</dbReference>
<feature type="compositionally biased region" description="Acidic residues" evidence="1">
    <location>
        <begin position="255"/>
        <end position="269"/>
    </location>
</feature>
<protein>
    <submittedName>
        <fullName evidence="2">Metabolism-related protein</fullName>
    </submittedName>
</protein>
<gene>
    <name evidence="2" type="ORF">A1Q2_08244</name>
</gene>
<dbReference type="Pfam" id="PF00300">
    <property type="entry name" value="His_Phos_1"/>
    <property type="match status" value="1"/>
</dbReference>
<organism evidence="2 3">
    <name type="scientific">Trichosporon asahii var. asahii (strain CBS 8904)</name>
    <name type="common">Yeast</name>
    <dbReference type="NCBI Taxonomy" id="1220162"/>
    <lineage>
        <taxon>Eukaryota</taxon>
        <taxon>Fungi</taxon>
        <taxon>Dikarya</taxon>
        <taxon>Basidiomycota</taxon>
        <taxon>Agaricomycotina</taxon>
        <taxon>Tremellomycetes</taxon>
        <taxon>Trichosporonales</taxon>
        <taxon>Trichosporonaceae</taxon>
        <taxon>Trichosporon</taxon>
    </lineage>
</organism>
<feature type="region of interest" description="Disordered" evidence="1">
    <location>
        <begin position="255"/>
        <end position="276"/>
    </location>
</feature>
<dbReference type="PANTHER" id="PTHR16469">
    <property type="entry name" value="UBIQUITIN-ASSOCIATED AND SH3 DOMAIN-CONTAINING BA-RELATED"/>
    <property type="match status" value="1"/>
</dbReference>
<dbReference type="InParanoid" id="K1VL72"/>
<dbReference type="SUPFAM" id="SSF53254">
    <property type="entry name" value="Phosphoglycerate mutase-like"/>
    <property type="match status" value="1"/>
</dbReference>
<evidence type="ECO:0000256" key="1">
    <source>
        <dbReference type="SAM" id="MobiDB-lite"/>
    </source>
</evidence>
<dbReference type="STRING" id="1220162.K1VL72"/>
<dbReference type="eggNOG" id="ENOG502S5QH">
    <property type="taxonomic scope" value="Eukaryota"/>
</dbReference>
<dbReference type="Gene3D" id="3.40.50.1240">
    <property type="entry name" value="Phosphoglycerate mutase-like"/>
    <property type="match status" value="1"/>
</dbReference>
<name>K1VL72_TRIAC</name>
<evidence type="ECO:0000313" key="2">
    <source>
        <dbReference type="EMBL" id="EKC97507.1"/>
    </source>
</evidence>
<keyword evidence="3" id="KW-1185">Reference proteome</keyword>
<dbReference type="InterPro" id="IPR013078">
    <property type="entry name" value="His_Pase_superF_clade-1"/>
</dbReference>
<dbReference type="PANTHER" id="PTHR16469:SF51">
    <property type="entry name" value="TRANSCRIPTION FACTOR TAU 55 KDA SUBUNIT"/>
    <property type="match status" value="1"/>
</dbReference>
<sequence>MSAKGRAYLTARANWQPDGWQKAPTDLIRDHPLAAHGLNQSDDLAVFLTTPREYPVPEKIVASPWYRCVQTAAPLALKLKKQIHLDHGPAEWYSHAAPETGLHPRPIEEGAASMSKHFPPGLINEEYTSTVYPSRRGESLREVHDRLDLFAKTFVRRMDEEGVRSVVIFAHAATVIALGRALTGDPKREVTAACACTSLYKRIGMGDHFEQIWNGRTDYLPLGLERDWSVGLPLISTHADEQFDAVELENGEVVDDEGDMEEHSPEDELPVGLGPGMEKFAPKTRVVSRL</sequence>
<reference evidence="2 3" key="1">
    <citation type="journal article" date="2012" name="Eukaryot. Cell">
        <title>Genome sequence of the Trichosporon asahii environmental strain CBS 8904.</title>
        <authorList>
            <person name="Yang R.Y."/>
            <person name="Li H.T."/>
            <person name="Zhu H."/>
            <person name="Zhou G.P."/>
            <person name="Wang M."/>
            <person name="Wang L."/>
        </authorList>
    </citation>
    <scope>NUCLEOTIDE SEQUENCE [LARGE SCALE GENOMIC DNA]</scope>
    <source>
        <strain evidence="2 3">CBS 8904</strain>
    </source>
</reference>
<dbReference type="CDD" id="cd07040">
    <property type="entry name" value="HP"/>
    <property type="match status" value="1"/>
</dbReference>
<evidence type="ECO:0000313" key="3">
    <source>
        <dbReference type="Proteomes" id="UP000006757"/>
    </source>
</evidence>